<dbReference type="Proteomes" id="UP000186720">
    <property type="component" value="Unassembled WGS sequence"/>
</dbReference>
<keyword evidence="2" id="KW-1185">Reference proteome</keyword>
<sequence length="37" mass="4309">MGNKFLLMLAVRQPIVLRRRNSINNYAGFKISRMSVN</sequence>
<evidence type="ECO:0000313" key="2">
    <source>
        <dbReference type="Proteomes" id="UP000186720"/>
    </source>
</evidence>
<comment type="caution">
    <text evidence="1">The sequence shown here is derived from an EMBL/GenBank/DDBJ whole genome shotgun (WGS) entry which is preliminary data.</text>
</comment>
<gene>
    <name evidence="1" type="ORF">RG47T_1093</name>
</gene>
<dbReference type="EMBL" id="MPPL01000001">
    <property type="protein sequence ID" value="OKS85647.1"/>
    <property type="molecule type" value="Genomic_DNA"/>
</dbReference>
<reference evidence="1 2" key="1">
    <citation type="submission" date="2016-11" db="EMBL/GenBank/DDBJ databases">
        <title>Whole Genome Sequencing of Mucilaginibacter polytrichastri RG4-7(T) isolated from the moss sample.</title>
        <authorList>
            <person name="Li Y."/>
        </authorList>
    </citation>
    <scope>NUCLEOTIDE SEQUENCE [LARGE SCALE GENOMIC DNA]</scope>
    <source>
        <strain evidence="1 2">RG4-7</strain>
    </source>
</reference>
<organism evidence="1 2">
    <name type="scientific">Mucilaginibacter polytrichastri</name>
    <dbReference type="NCBI Taxonomy" id="1302689"/>
    <lineage>
        <taxon>Bacteria</taxon>
        <taxon>Pseudomonadati</taxon>
        <taxon>Bacteroidota</taxon>
        <taxon>Sphingobacteriia</taxon>
        <taxon>Sphingobacteriales</taxon>
        <taxon>Sphingobacteriaceae</taxon>
        <taxon>Mucilaginibacter</taxon>
    </lineage>
</organism>
<accession>A0A1Q5ZV48</accession>
<name>A0A1Q5ZV48_9SPHI</name>
<evidence type="ECO:0000313" key="1">
    <source>
        <dbReference type="EMBL" id="OKS85647.1"/>
    </source>
</evidence>
<dbReference type="AlphaFoldDB" id="A0A1Q5ZV48"/>
<protein>
    <submittedName>
        <fullName evidence="1">Uncharacterized protein</fullName>
    </submittedName>
</protein>
<proteinExistence type="predicted"/>